<dbReference type="InterPro" id="IPR025289">
    <property type="entry name" value="DUF4081"/>
</dbReference>
<gene>
    <name evidence="2" type="ORF">D5R93_04865</name>
</gene>
<dbReference type="Proteomes" id="UP000273001">
    <property type="component" value="Chromosome"/>
</dbReference>
<keyword evidence="3" id="KW-1185">Reference proteome</keyword>
<feature type="domain" description="N-acetyltransferase" evidence="1">
    <location>
        <begin position="176"/>
        <end position="329"/>
    </location>
</feature>
<dbReference type="EMBL" id="CP032514">
    <property type="protein sequence ID" value="AYD90807.1"/>
    <property type="molecule type" value="Genomic_DNA"/>
</dbReference>
<dbReference type="RefSeq" id="WP_119835916.1">
    <property type="nucleotide sequence ID" value="NZ_CP032514.1"/>
</dbReference>
<dbReference type="PROSITE" id="PS51186">
    <property type="entry name" value="GNAT"/>
    <property type="match status" value="1"/>
</dbReference>
<dbReference type="InterPro" id="IPR016181">
    <property type="entry name" value="Acyl_CoA_acyltransferase"/>
</dbReference>
<evidence type="ECO:0000313" key="2">
    <source>
        <dbReference type="EMBL" id="AYD90807.1"/>
    </source>
</evidence>
<reference evidence="2 3" key="1">
    <citation type="submission" date="2018-09" db="EMBL/GenBank/DDBJ databases">
        <authorList>
            <person name="Li J."/>
        </authorList>
    </citation>
    <scope>NUCLEOTIDE SEQUENCE [LARGE SCALE GENOMIC DNA]</scope>
    <source>
        <strain evidence="2 3">2129</strain>
    </source>
</reference>
<sequence length="329" mass="34590">MTLVSRLWRRGPEGTGLVPVSADGVGGLLDLCGTEPVQATPLAHQVQRWSRWGRGDVVVAGDPRAPVGAAWTTGVAMPFGLAPRPGTGHGGVARSTLLALAEHTGPRLGRHGSVVGVARDVAALWEPLRGLGVVAREERWNQPLLCAPASLEGEGLAAGQRRRRPALGWVAQGLHAATRREEPLVMPASVAMFTDEVGYDPTTTGSSYARHVSWLVSTGRSYVVLDDGTGAPARPGSAAVVAFKADVGSVWRSARDHVAMLTGVWTRPDLRGRGVGAVATAAVVDAVRRDHVGPQGMVSLYVNDFNTPALALYRSVGFTQVDTFATVLL</sequence>
<dbReference type="Pfam" id="PF00583">
    <property type="entry name" value="Acetyltransf_1"/>
    <property type="match status" value="1"/>
</dbReference>
<dbReference type="InterPro" id="IPR000182">
    <property type="entry name" value="GNAT_dom"/>
</dbReference>
<protein>
    <submittedName>
        <fullName evidence="2">GNAT family N-acetyltransferase</fullName>
    </submittedName>
</protein>
<evidence type="ECO:0000259" key="1">
    <source>
        <dbReference type="PROSITE" id="PS51186"/>
    </source>
</evidence>
<proteinExistence type="predicted"/>
<organism evidence="2 3">
    <name type="scientific">Actinomyces lilanjuaniae</name>
    <dbReference type="NCBI Taxonomy" id="2321394"/>
    <lineage>
        <taxon>Bacteria</taxon>
        <taxon>Bacillati</taxon>
        <taxon>Actinomycetota</taxon>
        <taxon>Actinomycetes</taxon>
        <taxon>Actinomycetales</taxon>
        <taxon>Actinomycetaceae</taxon>
        <taxon>Actinomyces</taxon>
    </lineage>
</organism>
<dbReference type="Gene3D" id="3.40.630.30">
    <property type="match status" value="1"/>
</dbReference>
<dbReference type="Pfam" id="PF13312">
    <property type="entry name" value="DUF4081"/>
    <property type="match status" value="1"/>
</dbReference>
<name>A0ABN5PQZ8_9ACTO</name>
<dbReference type="SUPFAM" id="SSF55729">
    <property type="entry name" value="Acyl-CoA N-acyltransferases (Nat)"/>
    <property type="match status" value="1"/>
</dbReference>
<evidence type="ECO:0000313" key="3">
    <source>
        <dbReference type="Proteomes" id="UP000273001"/>
    </source>
</evidence>
<accession>A0ABN5PQZ8</accession>